<comment type="caution">
    <text evidence="1">The sequence shown here is derived from an EMBL/GenBank/DDBJ whole genome shotgun (WGS) entry which is preliminary data.</text>
</comment>
<evidence type="ECO:0000313" key="2">
    <source>
        <dbReference type="Proteomes" id="UP000306985"/>
    </source>
</evidence>
<proteinExistence type="predicted"/>
<dbReference type="RefSeq" id="WP_137451247.1">
    <property type="nucleotide sequence ID" value="NZ_SZZH01000006.1"/>
</dbReference>
<gene>
    <name evidence="1" type="ORF">FDO65_18635</name>
</gene>
<dbReference type="OrthoDB" id="5196537at2"/>
<reference evidence="1 2" key="1">
    <citation type="submission" date="2019-05" db="EMBL/GenBank/DDBJ databases">
        <title>Nakamurella sp. N5BH11, whole genome shotgun sequence.</title>
        <authorList>
            <person name="Tuo L."/>
        </authorList>
    </citation>
    <scope>NUCLEOTIDE SEQUENCE [LARGE SCALE GENOMIC DNA]</scope>
    <source>
        <strain evidence="1 2">N5BH11</strain>
    </source>
</reference>
<accession>A0A4U6QAA9</accession>
<evidence type="ECO:0000313" key="1">
    <source>
        <dbReference type="EMBL" id="TKV56860.1"/>
    </source>
</evidence>
<keyword evidence="2" id="KW-1185">Reference proteome</keyword>
<dbReference type="Proteomes" id="UP000306985">
    <property type="component" value="Unassembled WGS sequence"/>
</dbReference>
<sequence length="77" mass="7770">MNIDKDTILGLLRGNDQNERADQAAAELPDQVDTDAHAGLLEKFGINPADLIAKFTGGGGAPGGGQSGLGGLLGKIL</sequence>
<organism evidence="1 2">
    <name type="scientific">Nakamurella flava</name>
    <dbReference type="NCBI Taxonomy" id="2576308"/>
    <lineage>
        <taxon>Bacteria</taxon>
        <taxon>Bacillati</taxon>
        <taxon>Actinomycetota</taxon>
        <taxon>Actinomycetes</taxon>
        <taxon>Nakamurellales</taxon>
        <taxon>Nakamurellaceae</taxon>
        <taxon>Nakamurella</taxon>
    </lineage>
</organism>
<dbReference type="AlphaFoldDB" id="A0A4U6QAA9"/>
<name>A0A4U6QAA9_9ACTN</name>
<dbReference type="EMBL" id="SZZH01000006">
    <property type="protein sequence ID" value="TKV56860.1"/>
    <property type="molecule type" value="Genomic_DNA"/>
</dbReference>
<protein>
    <submittedName>
        <fullName evidence="1">Uncharacterized protein</fullName>
    </submittedName>
</protein>